<keyword evidence="8" id="KW-1185">Reference proteome</keyword>
<feature type="non-terminal residue" evidence="7">
    <location>
        <position position="1"/>
    </location>
</feature>
<evidence type="ECO:0000313" key="7">
    <source>
        <dbReference type="EMBL" id="CAJ0573436.1"/>
    </source>
</evidence>
<dbReference type="Gene3D" id="1.20.1250.20">
    <property type="entry name" value="MFS general substrate transporter like domains"/>
    <property type="match status" value="1"/>
</dbReference>
<evidence type="ECO:0000256" key="1">
    <source>
        <dbReference type="ARBA" id="ARBA00004141"/>
    </source>
</evidence>
<evidence type="ECO:0000256" key="4">
    <source>
        <dbReference type="ARBA" id="ARBA00023136"/>
    </source>
</evidence>
<keyword evidence="2 6" id="KW-0812">Transmembrane</keyword>
<feature type="transmembrane region" description="Helical" evidence="6">
    <location>
        <begin position="227"/>
        <end position="250"/>
    </location>
</feature>
<evidence type="ECO:0000313" key="8">
    <source>
        <dbReference type="Proteomes" id="UP001177023"/>
    </source>
</evidence>
<protein>
    <submittedName>
        <fullName evidence="7">Uncharacterized protein</fullName>
    </submittedName>
</protein>
<feature type="transmembrane region" description="Helical" evidence="6">
    <location>
        <begin position="174"/>
        <end position="199"/>
    </location>
</feature>
<feature type="compositionally biased region" description="Basic and acidic residues" evidence="5">
    <location>
        <begin position="1"/>
        <end position="25"/>
    </location>
</feature>
<dbReference type="AlphaFoldDB" id="A0AA36CR51"/>
<feature type="transmembrane region" description="Helical" evidence="6">
    <location>
        <begin position="40"/>
        <end position="66"/>
    </location>
</feature>
<evidence type="ECO:0000256" key="6">
    <source>
        <dbReference type="SAM" id="Phobius"/>
    </source>
</evidence>
<feature type="region of interest" description="Disordered" evidence="5">
    <location>
        <begin position="1"/>
        <end position="34"/>
    </location>
</feature>
<sequence length="479" mass="52259">METKEHLLDSRLDRKLSKRGGKDEENGSDSGSGTDGGKTFWANIAVAALINLLSTIESTILLSAIWPYLRLLDKDVSSTFMGLTTSSGKAFHALFAILFGALAVRTKKIKIYLILGRIVTIIGCFLFAEAEMVSENGKYWMFASNLMFSIGDSSLMLIRGYVATASRPVDRGLAFAAIALANVLSMIIGGSSLLGFSMIGHPSLPGGGGAEILGTEPGWRIWRELPIFLILLCFFEKIVASTSLTTAISTTPLMGTEVFAWTEGQVMQRMAAANATIGILALITVALFMLLKVATWIPSRYIFLAAIINFFFFFFIAYPHRLISAPIRIREYMDDVGCNSDRYPWCKDTLSPSPMLYFIMLIGTFGIFFPLANISLDTVYSGILGQIDQSFFQTAIIAVDDIFQILCPTIIMHSFKLAGHPVVFTLWAGLCALGVVAWVLNGTRLRAATVTQGETVEADGAPEKNGNYLPVENKPLVSP</sequence>
<feature type="transmembrane region" description="Helical" evidence="6">
    <location>
        <begin position="271"/>
        <end position="291"/>
    </location>
</feature>
<dbReference type="SUPFAM" id="SSF103473">
    <property type="entry name" value="MFS general substrate transporter"/>
    <property type="match status" value="1"/>
</dbReference>
<dbReference type="InterPro" id="IPR051068">
    <property type="entry name" value="MFS_Domain-Containing_Protein"/>
</dbReference>
<gene>
    <name evidence="7" type="ORF">MSPICULIGERA_LOCUS11794</name>
</gene>
<dbReference type="Proteomes" id="UP001177023">
    <property type="component" value="Unassembled WGS sequence"/>
</dbReference>
<comment type="subcellular location">
    <subcellularLocation>
        <location evidence="1">Membrane</location>
        <topology evidence="1">Multi-pass membrane protein</topology>
    </subcellularLocation>
</comment>
<reference evidence="7" key="1">
    <citation type="submission" date="2023-06" db="EMBL/GenBank/DDBJ databases">
        <authorList>
            <person name="Delattre M."/>
        </authorList>
    </citation>
    <scope>NUCLEOTIDE SEQUENCE</scope>
    <source>
        <strain evidence="7">AF72</strain>
    </source>
</reference>
<feature type="transmembrane region" description="Helical" evidence="6">
    <location>
        <begin position="86"/>
        <end position="104"/>
    </location>
</feature>
<comment type="caution">
    <text evidence="7">The sequence shown here is derived from an EMBL/GenBank/DDBJ whole genome shotgun (WGS) entry which is preliminary data.</text>
</comment>
<feature type="transmembrane region" description="Helical" evidence="6">
    <location>
        <begin position="140"/>
        <end position="162"/>
    </location>
</feature>
<dbReference type="GO" id="GO:0005765">
    <property type="term" value="C:lysosomal membrane"/>
    <property type="evidence" value="ECO:0007669"/>
    <property type="project" value="TreeGrafter"/>
</dbReference>
<dbReference type="PANTHER" id="PTHR23510">
    <property type="entry name" value="INNER MEMBRANE TRANSPORT PROTEIN YAJR"/>
    <property type="match status" value="1"/>
</dbReference>
<organism evidence="7 8">
    <name type="scientific">Mesorhabditis spiculigera</name>
    <dbReference type="NCBI Taxonomy" id="96644"/>
    <lineage>
        <taxon>Eukaryota</taxon>
        <taxon>Metazoa</taxon>
        <taxon>Ecdysozoa</taxon>
        <taxon>Nematoda</taxon>
        <taxon>Chromadorea</taxon>
        <taxon>Rhabditida</taxon>
        <taxon>Rhabditina</taxon>
        <taxon>Rhabditomorpha</taxon>
        <taxon>Rhabditoidea</taxon>
        <taxon>Rhabditidae</taxon>
        <taxon>Mesorhabditinae</taxon>
        <taxon>Mesorhabditis</taxon>
    </lineage>
</organism>
<feature type="transmembrane region" description="Helical" evidence="6">
    <location>
        <begin position="422"/>
        <end position="440"/>
    </location>
</feature>
<feature type="transmembrane region" description="Helical" evidence="6">
    <location>
        <begin position="111"/>
        <end position="128"/>
    </location>
</feature>
<proteinExistence type="predicted"/>
<evidence type="ECO:0000256" key="5">
    <source>
        <dbReference type="SAM" id="MobiDB-lite"/>
    </source>
</evidence>
<feature type="transmembrane region" description="Helical" evidence="6">
    <location>
        <begin position="297"/>
        <end position="318"/>
    </location>
</feature>
<accession>A0AA36CR51</accession>
<keyword evidence="3 6" id="KW-1133">Transmembrane helix</keyword>
<name>A0AA36CR51_9BILA</name>
<evidence type="ECO:0000256" key="3">
    <source>
        <dbReference type="ARBA" id="ARBA00022989"/>
    </source>
</evidence>
<dbReference type="InterPro" id="IPR036259">
    <property type="entry name" value="MFS_trans_sf"/>
</dbReference>
<evidence type="ECO:0000256" key="2">
    <source>
        <dbReference type="ARBA" id="ARBA00022692"/>
    </source>
</evidence>
<keyword evidence="4 6" id="KW-0472">Membrane</keyword>
<dbReference type="PANTHER" id="PTHR23510:SF25">
    <property type="entry name" value="MFS DOMAIN-CONTAINING PROTEIN"/>
    <property type="match status" value="1"/>
</dbReference>
<feature type="transmembrane region" description="Helical" evidence="6">
    <location>
        <begin position="355"/>
        <end position="376"/>
    </location>
</feature>
<dbReference type="EMBL" id="CATQJA010002619">
    <property type="protein sequence ID" value="CAJ0573436.1"/>
    <property type="molecule type" value="Genomic_DNA"/>
</dbReference>